<feature type="region of interest" description="Disordered" evidence="5">
    <location>
        <begin position="1296"/>
        <end position="1360"/>
    </location>
</feature>
<dbReference type="PANTHER" id="PTHR43143:SF5">
    <property type="entry name" value="SECRETED PROTEIN"/>
    <property type="match status" value="1"/>
</dbReference>
<keyword evidence="4" id="KW-0572">Peptidoglycan-anchor</keyword>
<evidence type="ECO:0000259" key="8">
    <source>
        <dbReference type="PROSITE" id="PS51841"/>
    </source>
</evidence>
<evidence type="ECO:0000256" key="6">
    <source>
        <dbReference type="SAM" id="Phobius"/>
    </source>
</evidence>
<dbReference type="SUPFAM" id="SSF56300">
    <property type="entry name" value="Metallo-dependent phosphatases"/>
    <property type="match status" value="1"/>
</dbReference>
<sequence>MAKRKLYRSKLFTLGLTALICTTPLETMAVSSRTLLAASNTENNVKLSKVENPELVITEILPDSKNVNGADAYEFIEVYNNSNREVSLKDYKLYYNYPDKGDASDVLWVDINDDVKVKSGEAVVFWIKNGSNNDLTVDDFNKNFKTNLKINESLFELYNGGMANSGARALRLTTSIYEELDFIAYNMEGVKDTSADKSIKYRYDENTNKSVMTTNKGTPDPGVVNDSDKPVQVTPSVPANLPVAENITADNFTAEEEVVFKVKAKSDETNIKTVRLSYKSNKMSDYETYNLTKIDGEIFSKSISKYDLIGKAYFDYYFEVSDGFNTVKTDVKRITNNEIDTSNIRFNISENQYLFGIDNLITTGDKLLIDGEDKTSEAVPSIENKAKIVFDIKETDTFFKNAVAIGNTVLGIFNEGTYDKWDTVAYDVDPTYFTKGESIQIDIHAGNKANALEHNWENNDDFVVKNIRLVLPDGSILRPSGYDNPEQVINMGDSAGKIEILNAIFTPSDDSFNALRYNLDTRKISDGTHTLTGNLTSSNESEAVKFIVDNTAPEITTNIKDGEIYKGTNSITVDATDKLSGVKNIITKLDGKVIEVPYTFRALELTPGEHTLEIYAVDNCNNEYTKIVKFNIPEENAKLGLEIKPGAGAILDRDPVFSIKATDSTDDNMTVSFKRGERYVLGDYNISKTEGVSQTSGTNSQVFDKNSSNGFPYEEFDIALSDKVNENATIQVDWKGKSNNSKTKMYVYNYVTNSYDLVTTKMEQNGEEVEPTNSPNVIGAEIVGSEIEGNNEIKLTGSVTLKDHLKDNKVKVMVQNGEGYTPTQYEAGTPAVPSENTTITTSNENDVDRNTYDFSFALESDTQYYNEDTPDNPDIVGKYEHQLNIHDWLLANRSRMNIQYLFHDGDIIDDVDMISQWENADAAYKKLDDAGLPYGVLAGNHDVGHLTGDYTNYSTYFGEDRFKNNPWYGESYKNNRAHYDLITVGGIDFIMMYVGWGVSDEEIEWMNDILKKYPERKAILNFHEYLLASGGLGEEPQRIFNEVVATNPNVSMVLSGHYHNAQTVINEFDDDGDGVNDRKVYQMLFDYQGLPEGGMGYMRLMHFDLENEKVLFRTYSPSLDDYNAKDTVPGGDTILGEESFDISFADLGIEPKQKTIETTGIDVNVYTDEVFGTVNNITNDTEISYALENAENGVYGWYAEVTDDFGGLSRTNVNYFTVDKDIVKPTITLPKNNEVPLGTEFNPLDGVTASDDRDGDLTSKIVVTGNVDTTKEGEYTITYTVTDKAGNTEVVTRTITVKKVGGSTPGEDNNNDNNGGNNNGTSSGNGNNGGANSGSNSDSNSGSDYGSNSENSLDDLKKDNLPETGSESVIYLALGALTLIGAGLVLAKKKVLSYRK</sequence>
<keyword evidence="3 7" id="KW-0732">Signal</keyword>
<dbReference type="Pfam" id="PF16403">
    <property type="entry name" value="Bact_surface_Ig-like"/>
    <property type="match status" value="1"/>
</dbReference>
<name>A0A4S2DJI3_9CLOT</name>
<evidence type="ECO:0000256" key="7">
    <source>
        <dbReference type="SAM" id="SignalP"/>
    </source>
</evidence>
<evidence type="ECO:0000256" key="5">
    <source>
        <dbReference type="SAM" id="MobiDB-lite"/>
    </source>
</evidence>
<keyword evidence="1" id="KW-0134">Cell wall</keyword>
<dbReference type="InterPro" id="IPR013783">
    <property type="entry name" value="Ig-like_fold"/>
</dbReference>
<keyword evidence="2" id="KW-0964">Secreted</keyword>
<dbReference type="InterPro" id="IPR032179">
    <property type="entry name" value="Cry22Aa_Ig-like"/>
</dbReference>
<dbReference type="Gene3D" id="3.60.21.10">
    <property type="match status" value="1"/>
</dbReference>
<reference evidence="9 10" key="1">
    <citation type="submission" date="2019-04" db="EMBL/GenBank/DDBJ databases">
        <title>Microbes associate with the intestines of laboratory mice.</title>
        <authorList>
            <person name="Navarre W."/>
            <person name="Wong E."/>
            <person name="Huang K."/>
            <person name="Tropini C."/>
            <person name="Ng K."/>
            <person name="Yu B."/>
        </authorList>
    </citation>
    <scope>NUCLEOTIDE SEQUENCE [LARGE SCALE GENOMIC DNA]</scope>
    <source>
        <strain evidence="9 10">NM50_B9-20</strain>
    </source>
</reference>
<dbReference type="RefSeq" id="WP_136006625.1">
    <property type="nucleotide sequence ID" value="NZ_SRYR01000003.1"/>
</dbReference>
<organism evidence="9 10">
    <name type="scientific">Clostridium sartagoforme</name>
    <dbReference type="NCBI Taxonomy" id="84031"/>
    <lineage>
        <taxon>Bacteria</taxon>
        <taxon>Bacillati</taxon>
        <taxon>Bacillota</taxon>
        <taxon>Clostridia</taxon>
        <taxon>Eubacteriales</taxon>
        <taxon>Clostridiaceae</taxon>
        <taxon>Clostridium</taxon>
    </lineage>
</organism>
<proteinExistence type="predicted"/>
<accession>A0A4S2DJI3</accession>
<dbReference type="InterPro" id="IPR001322">
    <property type="entry name" value="Lamin_tail_dom"/>
</dbReference>
<dbReference type="InterPro" id="IPR019931">
    <property type="entry name" value="LPXTG_anchor"/>
</dbReference>
<feature type="compositionally biased region" description="Low complexity" evidence="5">
    <location>
        <begin position="1333"/>
        <end position="1351"/>
    </location>
</feature>
<dbReference type="PANTHER" id="PTHR43143">
    <property type="entry name" value="METALLOPHOSPHOESTERASE, CALCINEURIN SUPERFAMILY"/>
    <property type="match status" value="1"/>
</dbReference>
<dbReference type="NCBIfam" id="TIGR01167">
    <property type="entry name" value="LPXTG_anchor"/>
    <property type="match status" value="1"/>
</dbReference>
<dbReference type="EMBL" id="SRYR01000003">
    <property type="protein sequence ID" value="TGY42368.1"/>
    <property type="molecule type" value="Genomic_DNA"/>
</dbReference>
<dbReference type="Pfam" id="PF00932">
    <property type="entry name" value="LTD"/>
    <property type="match status" value="1"/>
</dbReference>
<evidence type="ECO:0000313" key="10">
    <source>
        <dbReference type="Proteomes" id="UP000306888"/>
    </source>
</evidence>
<comment type="caution">
    <text evidence="9">The sequence shown here is derived from an EMBL/GenBank/DDBJ whole genome shotgun (WGS) entry which is preliminary data.</text>
</comment>
<keyword evidence="10" id="KW-1185">Reference proteome</keyword>
<keyword evidence="6" id="KW-1133">Transmembrane helix</keyword>
<dbReference type="Proteomes" id="UP000306888">
    <property type="component" value="Unassembled WGS sequence"/>
</dbReference>
<protein>
    <submittedName>
        <fullName evidence="9">DUF5011 domain-containing protein</fullName>
    </submittedName>
</protein>
<feature type="domain" description="LTD" evidence="8">
    <location>
        <begin position="41"/>
        <end position="187"/>
    </location>
</feature>
<feature type="compositionally biased region" description="Low complexity" evidence="5">
    <location>
        <begin position="1306"/>
        <end position="1325"/>
    </location>
</feature>
<evidence type="ECO:0000313" key="9">
    <source>
        <dbReference type="EMBL" id="TGY42368.1"/>
    </source>
</evidence>
<feature type="signal peptide" evidence="7">
    <location>
        <begin position="1"/>
        <end position="29"/>
    </location>
</feature>
<feature type="transmembrane region" description="Helical" evidence="6">
    <location>
        <begin position="1369"/>
        <end position="1387"/>
    </location>
</feature>
<gene>
    <name evidence="9" type="ORF">E5347_09115</name>
</gene>
<keyword evidence="6" id="KW-0472">Membrane</keyword>
<feature type="chain" id="PRO_5020315177" evidence="7">
    <location>
        <begin position="30"/>
        <end position="1396"/>
    </location>
</feature>
<evidence type="ECO:0000256" key="1">
    <source>
        <dbReference type="ARBA" id="ARBA00022512"/>
    </source>
</evidence>
<dbReference type="SUPFAM" id="SSF74853">
    <property type="entry name" value="Lamin A/C globular tail domain"/>
    <property type="match status" value="1"/>
</dbReference>
<dbReference type="Pfam" id="PF00746">
    <property type="entry name" value="Gram_pos_anchor"/>
    <property type="match status" value="1"/>
</dbReference>
<dbReference type="InterPro" id="IPR051918">
    <property type="entry name" value="STPP_CPPED1"/>
</dbReference>
<dbReference type="InterPro" id="IPR036415">
    <property type="entry name" value="Lamin_tail_dom_sf"/>
</dbReference>
<dbReference type="OrthoDB" id="2036332at2"/>
<dbReference type="InterPro" id="IPR029052">
    <property type="entry name" value="Metallo-depent_PP-like"/>
</dbReference>
<dbReference type="Gene3D" id="2.60.40.10">
    <property type="entry name" value="Immunoglobulins"/>
    <property type="match status" value="1"/>
</dbReference>
<dbReference type="PROSITE" id="PS51841">
    <property type="entry name" value="LTD"/>
    <property type="match status" value="1"/>
</dbReference>
<evidence type="ECO:0000256" key="4">
    <source>
        <dbReference type="ARBA" id="ARBA00023088"/>
    </source>
</evidence>
<keyword evidence="6" id="KW-0812">Transmembrane</keyword>
<evidence type="ECO:0000256" key="3">
    <source>
        <dbReference type="ARBA" id="ARBA00022729"/>
    </source>
</evidence>
<evidence type="ECO:0000256" key="2">
    <source>
        <dbReference type="ARBA" id="ARBA00022525"/>
    </source>
</evidence>